<dbReference type="RefSeq" id="WP_092425317.1">
    <property type="nucleotide sequence ID" value="NZ_FNCL01000006.1"/>
</dbReference>
<dbReference type="EMBL" id="FOZW01000006">
    <property type="protein sequence ID" value="SFS88587.1"/>
    <property type="molecule type" value="Genomic_DNA"/>
</dbReference>
<reference evidence="2" key="1">
    <citation type="submission" date="2016-10" db="EMBL/GenBank/DDBJ databases">
        <authorList>
            <person name="Varghese N."/>
            <person name="Submissions S."/>
        </authorList>
    </citation>
    <scope>NUCLEOTIDE SEQUENCE [LARGE SCALE GENOMIC DNA]</scope>
    <source>
        <strain evidence="2">DSM 26894</strain>
    </source>
</reference>
<dbReference type="Gene3D" id="3.20.20.70">
    <property type="entry name" value="Aldolase class I"/>
    <property type="match status" value="1"/>
</dbReference>
<dbReference type="AlphaFoldDB" id="A0A1I6THU8"/>
<evidence type="ECO:0000313" key="2">
    <source>
        <dbReference type="Proteomes" id="UP000199392"/>
    </source>
</evidence>
<keyword evidence="2" id="KW-1185">Reference proteome</keyword>
<name>A0A1I6THU8_9RHOB</name>
<sequence length="329" mass="36724">MRRIDEKLAKIARGRYGPRDFILTFCKDADLMRGCSAAGRDEAGRLRNAPAYRADMRRVIESDLADIVLTSLGSAEVFSEEGIYSRSNVTPAVRLTDNTDIWLVRGGRYVQFPAMPFRSSRLENVRPVANLGLYALSFYNDIDIDHATLSAYADFRQMAASVGLRHFLRVGDPPIPVDSGEEEYGGYRNDILTRSLAGIAGKERPLFVEVGYHGPRAMEELADWDPARVIFGLTGFKEGTTRDCLERLAQGERYGARTASFSRVEFECEDPVLMMRAMRHVVREGMSSQEAVQAYHADLGVAGLTPLRPLQEDLELTVPLLSRNHSRAA</sequence>
<dbReference type="STRING" id="311180.SAMN04488050_10677"/>
<dbReference type="OrthoDB" id="236271at2"/>
<dbReference type="Proteomes" id="UP000199392">
    <property type="component" value="Unassembled WGS sequence"/>
</dbReference>
<accession>A0A1I6THU8</accession>
<gene>
    <name evidence="1" type="ORF">SAMN04488050_10677</name>
</gene>
<dbReference type="InterPro" id="IPR013785">
    <property type="entry name" value="Aldolase_TIM"/>
</dbReference>
<proteinExistence type="predicted"/>
<protein>
    <submittedName>
        <fullName evidence="1">Uncharacterized protein</fullName>
    </submittedName>
</protein>
<organism evidence="1 2">
    <name type="scientific">Alloyangia pacifica</name>
    <dbReference type="NCBI Taxonomy" id="311180"/>
    <lineage>
        <taxon>Bacteria</taxon>
        <taxon>Pseudomonadati</taxon>
        <taxon>Pseudomonadota</taxon>
        <taxon>Alphaproteobacteria</taxon>
        <taxon>Rhodobacterales</taxon>
        <taxon>Roseobacteraceae</taxon>
        <taxon>Alloyangia</taxon>
    </lineage>
</organism>
<evidence type="ECO:0000313" key="1">
    <source>
        <dbReference type="EMBL" id="SFS88587.1"/>
    </source>
</evidence>